<dbReference type="InterPro" id="IPR006597">
    <property type="entry name" value="Sel1-like"/>
</dbReference>
<dbReference type="Proteomes" id="UP001162044">
    <property type="component" value="Unassembled WGS sequence"/>
</dbReference>
<protein>
    <submittedName>
        <fullName evidence="2">DUF6396 domain-containing protein</fullName>
    </submittedName>
</protein>
<dbReference type="InterPro" id="IPR050767">
    <property type="entry name" value="Sel1_AlgK"/>
</dbReference>
<dbReference type="RefSeq" id="WP_245211124.1">
    <property type="nucleotide sequence ID" value="NZ_CP139429.1"/>
</dbReference>
<reference evidence="2" key="2">
    <citation type="submission" date="2023-10" db="EMBL/GenBank/DDBJ databases">
        <title>Analysis of Resistance Genes of Carbapenem-resistant Providencia rettgeri.</title>
        <authorList>
            <person name="Liu M."/>
        </authorList>
    </citation>
    <scope>NUCLEOTIDE SEQUENCE</scope>
    <source>
        <strain evidence="2">QITACRE101</strain>
    </source>
</reference>
<dbReference type="PANTHER" id="PTHR11102">
    <property type="entry name" value="SEL-1-LIKE PROTEIN"/>
    <property type="match status" value="1"/>
</dbReference>
<comment type="caution">
    <text evidence="2">The sequence shown here is derived from an EMBL/GenBank/DDBJ whole genome shotgun (WGS) entry which is preliminary data.</text>
</comment>
<dbReference type="AlphaFoldDB" id="A0AB35LAW1"/>
<dbReference type="Gene3D" id="1.25.40.10">
    <property type="entry name" value="Tetratricopeptide repeat domain"/>
    <property type="match status" value="1"/>
</dbReference>
<organism evidence="2 3">
    <name type="scientific">Providencia rettgeri</name>
    <dbReference type="NCBI Taxonomy" id="587"/>
    <lineage>
        <taxon>Bacteria</taxon>
        <taxon>Pseudomonadati</taxon>
        <taxon>Pseudomonadota</taxon>
        <taxon>Gammaproteobacteria</taxon>
        <taxon>Enterobacterales</taxon>
        <taxon>Morganellaceae</taxon>
        <taxon>Providencia</taxon>
    </lineage>
</organism>
<evidence type="ECO:0000313" key="3">
    <source>
        <dbReference type="Proteomes" id="UP001162044"/>
    </source>
</evidence>
<feature type="domain" description="DUF6396" evidence="1">
    <location>
        <begin position="257"/>
        <end position="332"/>
    </location>
</feature>
<sequence length="334" mass="37684">MNLSFLSHHQSVARGIFKCGALICSMLMLSACNPMDKNEEPPIQKTEPDLTFTCVYEKDTLPPVDPEADIWFKQARELEKVNKHQRDYTKIGDLYRKAAERNHPKAMLNLSNLISYGKVPPIAGKGPAQEVWDIIQKMAKLNISYGYYQMGHYLDTGYGVVADRTKALAYFRQAADLGSPEAQNAIGNIFISKRLSDRDNPAYRPEIGKKMLECASKQGNGEAAYNLAFYLHTVDRDFNGALKNYQISIQNGYWMGASILSQSFDPSTTQKDYYYLGVKPDAARSARYEAIVKEMDASDETASFPDIDKIVPLPPAELPEWDGTFEYKKQQDNQ</sequence>
<evidence type="ECO:0000313" key="2">
    <source>
        <dbReference type="EMBL" id="MDH2305691.1"/>
    </source>
</evidence>
<dbReference type="PANTHER" id="PTHR11102:SF160">
    <property type="entry name" value="ERAD-ASSOCIATED E3 UBIQUITIN-PROTEIN LIGASE COMPONENT HRD3"/>
    <property type="match status" value="1"/>
</dbReference>
<accession>A0AB35LAW1</accession>
<gene>
    <name evidence="2" type="ORF">QDQ51_09765</name>
</gene>
<evidence type="ECO:0000259" key="1">
    <source>
        <dbReference type="Pfam" id="PF19933"/>
    </source>
</evidence>
<name>A0AB35LAW1_PRORE</name>
<reference evidence="2" key="1">
    <citation type="submission" date="2023-04" db="EMBL/GenBank/DDBJ databases">
        <authorList>
            <person name="Li W."/>
        </authorList>
    </citation>
    <scope>NUCLEOTIDE SEQUENCE</scope>
    <source>
        <strain evidence="2">QITACRE101</strain>
    </source>
</reference>
<dbReference type="Pfam" id="PF08238">
    <property type="entry name" value="Sel1"/>
    <property type="match status" value="3"/>
</dbReference>
<dbReference type="Pfam" id="PF19933">
    <property type="entry name" value="DUF6396"/>
    <property type="match status" value="1"/>
</dbReference>
<proteinExistence type="predicted"/>
<dbReference type="EMBL" id="JARVQW010000004">
    <property type="protein sequence ID" value="MDH2305691.1"/>
    <property type="molecule type" value="Genomic_DNA"/>
</dbReference>
<dbReference type="SUPFAM" id="SSF81901">
    <property type="entry name" value="HCP-like"/>
    <property type="match status" value="1"/>
</dbReference>
<dbReference type="InterPro" id="IPR045653">
    <property type="entry name" value="DUF6396"/>
</dbReference>
<dbReference type="InterPro" id="IPR011990">
    <property type="entry name" value="TPR-like_helical_dom_sf"/>
</dbReference>
<dbReference type="SMART" id="SM00671">
    <property type="entry name" value="SEL1"/>
    <property type="match status" value="2"/>
</dbReference>